<proteinExistence type="predicted"/>
<dbReference type="PANTHER" id="PTHR36566:SF1">
    <property type="entry name" value="PYRIDINIUM-3,5-BISTHIOCARBOXYLIC ACID MONONUCLEOTIDE NICKEL INSERTION PROTEIN"/>
    <property type="match status" value="1"/>
</dbReference>
<sequence length="268" mass="29060">MMKIAYLDCFAGISGDMLLGALVDLGVSLDTLKQELLSLGLSGYEITAQRVTRRGISGMKVDVTITGDQPHRHLKDILQILDNSRLSESVKQDAKNIFHLLAEAEGKIHGKVPENVHFHEVGAVDSIIDIVGTLIGLQRLKVEQVYCSPLNVGSGTLHCAHGVMPVPAPATAEILLDTPIYSAGPAVELVTPTGAVMVKYLAKGFGPMPGMILKAVGYGAGDRETQIPNLLRVMLGEEEPCQHLYQHVQGQRVHHEQGHCRNHEHKHA</sequence>
<dbReference type="EMBL" id="FRAR01000044">
    <property type="protein sequence ID" value="SHL03669.1"/>
    <property type="molecule type" value="Genomic_DNA"/>
</dbReference>
<dbReference type="Pfam" id="PF01969">
    <property type="entry name" value="Ni_insertion"/>
    <property type="match status" value="1"/>
</dbReference>
<evidence type="ECO:0000313" key="3">
    <source>
        <dbReference type="EMBL" id="SHL03669.1"/>
    </source>
</evidence>
<reference evidence="4" key="1">
    <citation type="submission" date="2016-11" db="EMBL/GenBank/DDBJ databases">
        <authorList>
            <person name="Varghese N."/>
            <person name="Submissions S."/>
        </authorList>
    </citation>
    <scope>NUCLEOTIDE SEQUENCE [LARGE SCALE GENOMIC DNA]</scope>
    <source>
        <strain evidence="4">DSM 10349</strain>
    </source>
</reference>
<dbReference type="Proteomes" id="UP000183997">
    <property type="component" value="Unassembled WGS sequence"/>
</dbReference>
<dbReference type="GO" id="GO:0016829">
    <property type="term" value="F:lyase activity"/>
    <property type="evidence" value="ECO:0007669"/>
    <property type="project" value="UniProtKB-KW"/>
</dbReference>
<evidence type="ECO:0000313" key="4">
    <source>
        <dbReference type="Proteomes" id="UP000183997"/>
    </source>
</evidence>
<accession>A0A1M6XCR6</accession>
<name>A0A1M6XCR6_9FIRM</name>
<protein>
    <recommendedName>
        <fullName evidence="5">TIGR00299 family protein</fullName>
    </recommendedName>
</protein>
<gene>
    <name evidence="3" type="ORF">SAMN02745123_03983</name>
</gene>
<keyword evidence="4" id="KW-1185">Reference proteome</keyword>
<organism evidence="3 4">
    <name type="scientific">Desulforamulus aeronauticus DSM 10349</name>
    <dbReference type="NCBI Taxonomy" id="1121421"/>
    <lineage>
        <taxon>Bacteria</taxon>
        <taxon>Bacillati</taxon>
        <taxon>Bacillota</taxon>
        <taxon>Clostridia</taxon>
        <taxon>Eubacteriales</taxon>
        <taxon>Peptococcaceae</taxon>
        <taxon>Desulforamulus</taxon>
    </lineage>
</organism>
<dbReference type="STRING" id="1121421.SAMN02745123_03983"/>
<evidence type="ECO:0000256" key="2">
    <source>
        <dbReference type="ARBA" id="ARBA00023239"/>
    </source>
</evidence>
<dbReference type="InterPro" id="IPR002822">
    <property type="entry name" value="Ni_insertion"/>
</dbReference>
<keyword evidence="2" id="KW-0456">Lyase</keyword>
<dbReference type="RefSeq" id="WP_238456889.1">
    <property type="nucleotide sequence ID" value="NZ_FRAR01000044.1"/>
</dbReference>
<dbReference type="PANTHER" id="PTHR36566">
    <property type="entry name" value="NICKEL INSERTION PROTEIN-RELATED"/>
    <property type="match status" value="1"/>
</dbReference>
<keyword evidence="1" id="KW-0533">Nickel</keyword>
<dbReference type="NCBIfam" id="TIGR00299">
    <property type="entry name" value="nickel pincer cofactor biosynthesis protein LarC"/>
    <property type="match status" value="1"/>
</dbReference>
<dbReference type="AlphaFoldDB" id="A0A1M6XCR6"/>
<evidence type="ECO:0000256" key="1">
    <source>
        <dbReference type="ARBA" id="ARBA00022596"/>
    </source>
</evidence>
<evidence type="ECO:0008006" key="5">
    <source>
        <dbReference type="Google" id="ProtNLM"/>
    </source>
</evidence>